<dbReference type="InterPro" id="IPR000620">
    <property type="entry name" value="EamA_dom"/>
</dbReference>
<evidence type="ECO:0000259" key="6">
    <source>
        <dbReference type="Pfam" id="PF00892"/>
    </source>
</evidence>
<dbReference type="InterPro" id="IPR037185">
    <property type="entry name" value="EmrE-like"/>
</dbReference>
<keyword evidence="3 5" id="KW-1133">Transmembrane helix</keyword>
<dbReference type="Gene3D" id="1.10.3730.20">
    <property type="match status" value="1"/>
</dbReference>
<feature type="domain" description="EamA" evidence="6">
    <location>
        <begin position="97"/>
        <end position="227"/>
    </location>
</feature>
<dbReference type="PANTHER" id="PTHR22911:SF6">
    <property type="entry name" value="SOLUTE CARRIER FAMILY 35 MEMBER G1"/>
    <property type="match status" value="1"/>
</dbReference>
<evidence type="ECO:0000256" key="4">
    <source>
        <dbReference type="ARBA" id="ARBA00023136"/>
    </source>
</evidence>
<proteinExistence type="predicted"/>
<feature type="transmembrane region" description="Helical" evidence="5">
    <location>
        <begin position="127"/>
        <end position="146"/>
    </location>
</feature>
<reference evidence="8" key="1">
    <citation type="submission" date="2025-08" db="UniProtKB">
        <authorList>
            <consortium name="RefSeq"/>
        </authorList>
    </citation>
    <scope>IDENTIFICATION</scope>
    <source>
        <tissue evidence="8">Muscle</tissue>
    </source>
</reference>
<evidence type="ECO:0000313" key="7">
    <source>
        <dbReference type="Proteomes" id="UP000694941"/>
    </source>
</evidence>
<dbReference type="Proteomes" id="UP000694941">
    <property type="component" value="Unplaced"/>
</dbReference>
<gene>
    <name evidence="8" type="primary">LOC106475536</name>
</gene>
<protein>
    <submittedName>
        <fullName evidence="8">Solute carrier family 35 member G1-like</fullName>
    </submittedName>
</protein>
<sequence>MFFPGQNGIIFSLRAILGTGSFVIYYFGFYYLPIGDASLIFFIQPIYTSLLACFFLRENCGPFEISTVLVDILGVALVASPSFLFSTQGFSHDHVVGCLCAIGAAAGEATVRVGMWRLQDVPKTVVIFWWSVCASLITLLGTWSLGVRQSPENWQKTLYILLIGGVGLLSQAALTTALYIEEAGRVSIASTSEIIVAYVLQVTVLGEAPTVTSIIGALLVITGIILAGIKQLQCTEVLKNRLHGYTSLIQAKL</sequence>
<evidence type="ECO:0000256" key="1">
    <source>
        <dbReference type="ARBA" id="ARBA00004141"/>
    </source>
</evidence>
<evidence type="ECO:0000313" key="8">
    <source>
        <dbReference type="RefSeq" id="XP_013791668.1"/>
    </source>
</evidence>
<dbReference type="GeneID" id="106475536"/>
<feature type="transmembrane region" description="Helical" evidence="5">
    <location>
        <begin position="211"/>
        <end position="229"/>
    </location>
</feature>
<feature type="transmembrane region" description="Helical" evidence="5">
    <location>
        <begin position="158"/>
        <end position="179"/>
    </location>
</feature>
<comment type="subcellular location">
    <subcellularLocation>
        <location evidence="1">Membrane</location>
        <topology evidence="1">Multi-pass membrane protein</topology>
    </subcellularLocation>
</comment>
<feature type="transmembrane region" description="Helical" evidence="5">
    <location>
        <begin position="68"/>
        <end position="88"/>
    </location>
</feature>
<keyword evidence="2 5" id="KW-0812">Transmembrane</keyword>
<evidence type="ECO:0000256" key="2">
    <source>
        <dbReference type="ARBA" id="ARBA00022692"/>
    </source>
</evidence>
<feature type="transmembrane region" description="Helical" evidence="5">
    <location>
        <begin position="12"/>
        <end position="32"/>
    </location>
</feature>
<feature type="transmembrane region" description="Helical" evidence="5">
    <location>
        <begin position="38"/>
        <end position="56"/>
    </location>
</feature>
<keyword evidence="4 5" id="KW-0472">Membrane</keyword>
<name>A0ABM1BZM4_LIMPO</name>
<feature type="domain" description="EamA" evidence="6">
    <location>
        <begin position="10"/>
        <end position="78"/>
    </location>
</feature>
<dbReference type="RefSeq" id="XP_013791668.1">
    <property type="nucleotide sequence ID" value="XM_013936214.1"/>
</dbReference>
<dbReference type="PANTHER" id="PTHR22911">
    <property type="entry name" value="ACYL-MALONYL CONDENSING ENZYME-RELATED"/>
    <property type="match status" value="1"/>
</dbReference>
<dbReference type="SUPFAM" id="SSF103481">
    <property type="entry name" value="Multidrug resistance efflux transporter EmrE"/>
    <property type="match status" value="2"/>
</dbReference>
<accession>A0ABM1BZM4</accession>
<evidence type="ECO:0000256" key="5">
    <source>
        <dbReference type="SAM" id="Phobius"/>
    </source>
</evidence>
<evidence type="ECO:0000256" key="3">
    <source>
        <dbReference type="ARBA" id="ARBA00022989"/>
    </source>
</evidence>
<organism evidence="7 8">
    <name type="scientific">Limulus polyphemus</name>
    <name type="common">Atlantic horseshoe crab</name>
    <dbReference type="NCBI Taxonomy" id="6850"/>
    <lineage>
        <taxon>Eukaryota</taxon>
        <taxon>Metazoa</taxon>
        <taxon>Ecdysozoa</taxon>
        <taxon>Arthropoda</taxon>
        <taxon>Chelicerata</taxon>
        <taxon>Merostomata</taxon>
        <taxon>Xiphosura</taxon>
        <taxon>Limulidae</taxon>
        <taxon>Limulus</taxon>
    </lineage>
</organism>
<dbReference type="Pfam" id="PF00892">
    <property type="entry name" value="EamA"/>
    <property type="match status" value="2"/>
</dbReference>
<keyword evidence="7" id="KW-1185">Reference proteome</keyword>